<protein>
    <recommendedName>
        <fullName evidence="1">Protein kinase domain-containing protein</fullName>
    </recommendedName>
</protein>
<name>A0A0B7FHA5_THACB</name>
<dbReference type="PANTHER" id="PTHR24359">
    <property type="entry name" value="SERINE/THREONINE-PROTEIN KINASE SBK1"/>
    <property type="match status" value="1"/>
</dbReference>
<dbReference type="Gene3D" id="1.10.510.10">
    <property type="entry name" value="Transferase(Phosphotransferase) domain 1"/>
    <property type="match status" value="1"/>
</dbReference>
<dbReference type="PANTHER" id="PTHR24359:SF1">
    <property type="entry name" value="INHIBITOR OF NUCLEAR FACTOR KAPPA-B KINASE EPSILON SUBUNIT HOMOLOG 1-RELATED"/>
    <property type="match status" value="1"/>
</dbReference>
<dbReference type="STRING" id="1108050.A0A0B7FHA5"/>
<dbReference type="Pfam" id="PF00069">
    <property type="entry name" value="Pkinase"/>
    <property type="match status" value="1"/>
</dbReference>
<dbReference type="InterPro" id="IPR000719">
    <property type="entry name" value="Prot_kinase_dom"/>
</dbReference>
<organism evidence="2 3">
    <name type="scientific">Thanatephorus cucumeris (strain AG1-IB / isolate 7/3/14)</name>
    <name type="common">Lettuce bottom rot fungus</name>
    <name type="synonym">Rhizoctonia solani</name>
    <dbReference type="NCBI Taxonomy" id="1108050"/>
    <lineage>
        <taxon>Eukaryota</taxon>
        <taxon>Fungi</taxon>
        <taxon>Dikarya</taxon>
        <taxon>Basidiomycota</taxon>
        <taxon>Agaricomycotina</taxon>
        <taxon>Agaricomycetes</taxon>
        <taxon>Cantharellales</taxon>
        <taxon>Ceratobasidiaceae</taxon>
        <taxon>Rhizoctonia</taxon>
        <taxon>Rhizoctonia solani AG-1</taxon>
    </lineage>
</organism>
<dbReference type="AlphaFoldDB" id="A0A0B7FHA5"/>
<dbReference type="GO" id="GO:0005524">
    <property type="term" value="F:ATP binding"/>
    <property type="evidence" value="ECO:0007669"/>
    <property type="project" value="InterPro"/>
</dbReference>
<accession>A0A0B7FHA5</accession>
<keyword evidence="3" id="KW-1185">Reference proteome</keyword>
<dbReference type="GO" id="GO:0004674">
    <property type="term" value="F:protein serine/threonine kinase activity"/>
    <property type="evidence" value="ECO:0007669"/>
    <property type="project" value="TreeGrafter"/>
</dbReference>
<gene>
    <name evidence="2" type="ORF">RSOLAG1IB_11910</name>
</gene>
<evidence type="ECO:0000313" key="3">
    <source>
        <dbReference type="Proteomes" id="UP000059188"/>
    </source>
</evidence>
<dbReference type="Proteomes" id="UP000059188">
    <property type="component" value="Unassembled WGS sequence"/>
</dbReference>
<dbReference type="PROSITE" id="PS50011">
    <property type="entry name" value="PROTEIN_KINASE_DOM"/>
    <property type="match status" value="1"/>
</dbReference>
<evidence type="ECO:0000259" key="1">
    <source>
        <dbReference type="PROSITE" id="PS50011"/>
    </source>
</evidence>
<dbReference type="InterPro" id="IPR011009">
    <property type="entry name" value="Kinase-like_dom_sf"/>
</dbReference>
<reference evidence="2 3" key="1">
    <citation type="submission" date="2014-11" db="EMBL/GenBank/DDBJ databases">
        <authorList>
            <person name="Wibberg Daniel"/>
        </authorList>
    </citation>
    <scope>NUCLEOTIDE SEQUENCE [LARGE SCALE GENOMIC DNA]</scope>
    <source>
        <strain evidence="2">Rhizoctonia solani AG1-IB 7/3/14</strain>
    </source>
</reference>
<feature type="domain" description="Protein kinase" evidence="1">
    <location>
        <begin position="1"/>
        <end position="133"/>
    </location>
</feature>
<dbReference type="SUPFAM" id="SSF56112">
    <property type="entry name" value="Protein kinase-like (PK-like)"/>
    <property type="match status" value="1"/>
</dbReference>
<evidence type="ECO:0000313" key="2">
    <source>
        <dbReference type="EMBL" id="CEL56339.1"/>
    </source>
</evidence>
<dbReference type="EMBL" id="LN679316">
    <property type="protein sequence ID" value="CEL56339.1"/>
    <property type="molecule type" value="Genomic_DNA"/>
</dbReference>
<dbReference type="OrthoDB" id="4062651at2759"/>
<proteinExistence type="predicted"/>
<sequence>MSSASTICITDFGCSTIKGASLAFPSSDVDSGTIRWTAPEILLSDKGKPSYKGDIHSLGMTILEVLTGSIPYSDTNEAEALSRVTQGRVPERPLEQVPKGSKQADAIWLLLVQNCWALEPKDRISAVDLHYQIKAIHEGGE</sequence>